<evidence type="ECO:0000313" key="10">
    <source>
        <dbReference type="Proteomes" id="UP000807716"/>
    </source>
</evidence>
<dbReference type="InterPro" id="IPR013520">
    <property type="entry name" value="Ribonucl_H"/>
</dbReference>
<dbReference type="Proteomes" id="UP000807716">
    <property type="component" value="Unassembled WGS sequence"/>
</dbReference>
<dbReference type="PANTHER" id="PTHR12801:SF115">
    <property type="entry name" value="FI18136P1-RELATED"/>
    <property type="match status" value="1"/>
</dbReference>
<feature type="region of interest" description="Disordered" evidence="7">
    <location>
        <begin position="1"/>
        <end position="155"/>
    </location>
</feature>
<feature type="region of interest" description="Disordered" evidence="7">
    <location>
        <begin position="177"/>
        <end position="243"/>
    </location>
</feature>
<evidence type="ECO:0000259" key="8">
    <source>
        <dbReference type="SMART" id="SM00479"/>
    </source>
</evidence>
<evidence type="ECO:0000313" key="9">
    <source>
        <dbReference type="EMBL" id="KAG0252039.1"/>
    </source>
</evidence>
<evidence type="ECO:0000256" key="5">
    <source>
        <dbReference type="ARBA" id="ARBA00022839"/>
    </source>
</evidence>
<evidence type="ECO:0000256" key="3">
    <source>
        <dbReference type="ARBA" id="ARBA00022722"/>
    </source>
</evidence>
<feature type="compositionally biased region" description="Polar residues" evidence="7">
    <location>
        <begin position="105"/>
        <end position="123"/>
    </location>
</feature>
<name>A0A9P6PSX6_9FUNG</name>
<gene>
    <name evidence="9" type="ORF">DFQ27_008319</name>
</gene>
<dbReference type="EMBL" id="JAAAJB010000695">
    <property type="protein sequence ID" value="KAG0252039.1"/>
    <property type="molecule type" value="Genomic_DNA"/>
</dbReference>
<organism evidence="9 10">
    <name type="scientific">Actinomortierella ambigua</name>
    <dbReference type="NCBI Taxonomy" id="1343610"/>
    <lineage>
        <taxon>Eukaryota</taxon>
        <taxon>Fungi</taxon>
        <taxon>Fungi incertae sedis</taxon>
        <taxon>Mucoromycota</taxon>
        <taxon>Mortierellomycotina</taxon>
        <taxon>Mortierellomycetes</taxon>
        <taxon>Mortierellales</taxon>
        <taxon>Mortierellaceae</taxon>
        <taxon>Actinomortierella</taxon>
    </lineage>
</organism>
<reference evidence="9" key="1">
    <citation type="journal article" date="2020" name="Fungal Divers.">
        <title>Resolving the Mortierellaceae phylogeny through synthesis of multi-gene phylogenetics and phylogenomics.</title>
        <authorList>
            <person name="Vandepol N."/>
            <person name="Liber J."/>
            <person name="Desiro A."/>
            <person name="Na H."/>
            <person name="Kennedy M."/>
            <person name="Barry K."/>
            <person name="Grigoriev I.V."/>
            <person name="Miller A.N."/>
            <person name="O'Donnell K."/>
            <person name="Stajich J.E."/>
            <person name="Bonito G."/>
        </authorList>
    </citation>
    <scope>NUCLEOTIDE SEQUENCE</scope>
    <source>
        <strain evidence="9">BC1065</strain>
    </source>
</reference>
<dbReference type="GO" id="GO:0005634">
    <property type="term" value="C:nucleus"/>
    <property type="evidence" value="ECO:0007669"/>
    <property type="project" value="UniProtKB-SubCell"/>
</dbReference>
<keyword evidence="6" id="KW-0539">Nucleus</keyword>
<keyword evidence="5" id="KW-0269">Exonuclease</keyword>
<comment type="caution">
    <text evidence="9">The sequence shown here is derived from an EMBL/GenBank/DDBJ whole genome shotgun (WGS) entry which is preliminary data.</text>
</comment>
<feature type="domain" description="Exonuclease" evidence="8">
    <location>
        <begin position="427"/>
        <end position="587"/>
    </location>
</feature>
<dbReference type="FunFam" id="3.30.420.10:FF:000019">
    <property type="entry name" value="RNA exonuclease NEF-sp"/>
    <property type="match status" value="1"/>
</dbReference>
<dbReference type="GO" id="GO:0003676">
    <property type="term" value="F:nucleic acid binding"/>
    <property type="evidence" value="ECO:0007669"/>
    <property type="project" value="InterPro"/>
</dbReference>
<protein>
    <recommendedName>
        <fullName evidence="8">Exonuclease domain-containing protein</fullName>
    </recommendedName>
</protein>
<keyword evidence="10" id="KW-1185">Reference proteome</keyword>
<proteinExistence type="inferred from homology"/>
<feature type="compositionally biased region" description="Basic and acidic residues" evidence="7">
    <location>
        <begin position="1"/>
        <end position="14"/>
    </location>
</feature>
<dbReference type="PANTHER" id="PTHR12801">
    <property type="entry name" value="RNA EXONUCLEASE REXO1 / RECO3 FAMILY MEMBER-RELATED"/>
    <property type="match status" value="1"/>
</dbReference>
<comment type="subcellular location">
    <subcellularLocation>
        <location evidence="1">Nucleus</location>
    </subcellularLocation>
</comment>
<dbReference type="SUPFAM" id="SSF53098">
    <property type="entry name" value="Ribonuclease H-like"/>
    <property type="match status" value="1"/>
</dbReference>
<dbReference type="CDD" id="cd06145">
    <property type="entry name" value="REX1_like"/>
    <property type="match status" value="1"/>
</dbReference>
<feature type="compositionally biased region" description="Acidic residues" evidence="7">
    <location>
        <begin position="87"/>
        <end position="104"/>
    </location>
</feature>
<dbReference type="InterPro" id="IPR034922">
    <property type="entry name" value="REX1-like_exo"/>
</dbReference>
<dbReference type="InterPro" id="IPR047021">
    <property type="entry name" value="REXO1/3/4-like"/>
</dbReference>
<feature type="compositionally biased region" description="Basic and acidic residues" evidence="7">
    <location>
        <begin position="224"/>
        <end position="238"/>
    </location>
</feature>
<evidence type="ECO:0000256" key="7">
    <source>
        <dbReference type="SAM" id="MobiDB-lite"/>
    </source>
</evidence>
<dbReference type="GO" id="GO:0004527">
    <property type="term" value="F:exonuclease activity"/>
    <property type="evidence" value="ECO:0007669"/>
    <property type="project" value="UniProtKB-KW"/>
</dbReference>
<sequence>MGKDKKRKSEKEHASTASKKHKEAALKLEAAEDSSSTSSTNSSPRPAFVEKTIKDDKDKKDKKKKKKSKDTKERRKSKKGSKADLSDSSDDGGNSDESDNESTDQDSSSATTELPQESNGSVQDESKGKADRKKKRAQIEGEHPPANGAGSAPISAIEARKKMKVESKNAFEALTLQQQDSQLSEDSQAGTPSSVASTSSTSVSASDNTDAQERRKLKRKQKKLQKELARKSQGDEGRPSFMISKNSGKIGLKDLRELVVYLLTETPTLPWIMVKNKFNIKKVLMLYVGGLDPEFFHIDSLSEEAEQPVAWVQKATSGPVCEMKRLQEFFDYLSVTRAGGDKFRIHSPMSTLLHVPLSNSEKLKREAAKLKIGKEQKKPEYYMLSLSDLKEAEFPLPSYLGNNEPLEEGWTETPKISKTTLEPIPKKILAMDCEMVRTTVGTELARVTIVDDKNETVYDELVMPENPVVDYLTQFSGMTPARLEGVTTRLAEVQKKFQEIVDYNTILVGHSLENDLRVLKTAHPFIVDTSKIYHHTRGPPYRPGLRWLAQKWLSRQIQAAGDKGHDSREDAVACMDLLRLKLAKGPEFGEFNQDQETIFSRLNRFNIPRSSALIDADSLAGHQATMTVKTNSDAEVVEALPKALAEHDFVFARLRSLELNHGKVPEATAETNREAESMIDSGRANRVASHEKAYATEAEICTGARIIDASIAQVVEMLPSGTALVITSGHGDHRQVSTMLARQKKFLQMYNTVALSAIPEEDRFLEPDVEALASAVNKAKNGVAFLMVKP</sequence>
<dbReference type="Pfam" id="PF00929">
    <property type="entry name" value="RNase_T"/>
    <property type="match status" value="1"/>
</dbReference>
<evidence type="ECO:0000256" key="6">
    <source>
        <dbReference type="ARBA" id="ARBA00023242"/>
    </source>
</evidence>
<dbReference type="InterPro" id="IPR012337">
    <property type="entry name" value="RNaseH-like_sf"/>
</dbReference>
<keyword evidence="4" id="KW-0378">Hydrolase</keyword>
<feature type="compositionally biased region" description="Low complexity" evidence="7">
    <location>
        <begin position="33"/>
        <end position="43"/>
    </location>
</feature>
<accession>A0A9P6PSX6</accession>
<keyword evidence="3" id="KW-0540">Nuclease</keyword>
<dbReference type="AlphaFoldDB" id="A0A9P6PSX6"/>
<dbReference type="Gene3D" id="3.30.420.10">
    <property type="entry name" value="Ribonuclease H-like superfamily/Ribonuclease H"/>
    <property type="match status" value="1"/>
</dbReference>
<evidence type="ECO:0000256" key="4">
    <source>
        <dbReference type="ARBA" id="ARBA00022801"/>
    </source>
</evidence>
<evidence type="ECO:0000256" key="1">
    <source>
        <dbReference type="ARBA" id="ARBA00004123"/>
    </source>
</evidence>
<evidence type="ECO:0000256" key="2">
    <source>
        <dbReference type="ARBA" id="ARBA00006357"/>
    </source>
</evidence>
<feature type="compositionally biased region" description="Low complexity" evidence="7">
    <location>
        <begin position="177"/>
        <end position="206"/>
    </location>
</feature>
<dbReference type="OrthoDB" id="8191639at2759"/>
<dbReference type="InterPro" id="IPR036397">
    <property type="entry name" value="RNaseH_sf"/>
</dbReference>
<comment type="similarity">
    <text evidence="2">Belongs to the REXO1/REXO3 family.</text>
</comment>
<dbReference type="SMART" id="SM00479">
    <property type="entry name" value="EXOIII"/>
    <property type="match status" value="1"/>
</dbReference>
<feature type="compositionally biased region" description="Basic residues" evidence="7">
    <location>
        <begin position="60"/>
        <end position="80"/>
    </location>
</feature>